<keyword evidence="4" id="KW-0949">S-adenosyl-L-methionine</keyword>
<evidence type="ECO:0000256" key="4">
    <source>
        <dbReference type="ARBA" id="ARBA00022691"/>
    </source>
</evidence>
<reference evidence="8" key="1">
    <citation type="submission" date="2024-05" db="EMBL/GenBank/DDBJ databases">
        <authorList>
            <person name="Kim S."/>
            <person name="Heo J."/>
            <person name="Choi H."/>
            <person name="Choi Y."/>
            <person name="Kwon S.-W."/>
            <person name="Kim Y."/>
        </authorList>
    </citation>
    <scope>NUCLEOTIDE SEQUENCE</scope>
    <source>
        <strain evidence="8">KACC 23698</strain>
    </source>
</reference>
<dbReference type="InterPro" id="IPR029063">
    <property type="entry name" value="SAM-dependent_MTases_sf"/>
</dbReference>
<dbReference type="GO" id="GO:0008610">
    <property type="term" value="P:lipid biosynthetic process"/>
    <property type="evidence" value="ECO:0007669"/>
    <property type="project" value="InterPro"/>
</dbReference>
<dbReference type="InterPro" id="IPR050723">
    <property type="entry name" value="CFA/CMAS"/>
</dbReference>
<dbReference type="GO" id="GO:0032259">
    <property type="term" value="P:methylation"/>
    <property type="evidence" value="ECO:0007669"/>
    <property type="project" value="UniProtKB-KW"/>
</dbReference>
<evidence type="ECO:0000256" key="2">
    <source>
        <dbReference type="ARBA" id="ARBA00022603"/>
    </source>
</evidence>
<dbReference type="PIRSF" id="PIRSF003085">
    <property type="entry name" value="CMAS"/>
    <property type="match status" value="1"/>
</dbReference>
<dbReference type="EMBL" id="CP157484">
    <property type="protein sequence ID" value="XBO38552.1"/>
    <property type="molecule type" value="Genomic_DNA"/>
</dbReference>
<name>A0AAU7JDU5_9HYPH</name>
<keyword evidence="3 8" id="KW-0808">Transferase</keyword>
<dbReference type="InterPro" id="IPR003333">
    <property type="entry name" value="CMAS"/>
</dbReference>
<evidence type="ECO:0000256" key="5">
    <source>
        <dbReference type="ARBA" id="ARBA00023098"/>
    </source>
</evidence>
<evidence type="ECO:0000256" key="1">
    <source>
        <dbReference type="ARBA" id="ARBA00010815"/>
    </source>
</evidence>
<sequence>MQDKTRQDSARQDSAPDHKARKRLAALKAALADAHKTLKLGFGFALWDGATVPADWPAEGLRIRVADEGVFASLMRRPKLDTLIEAHVAGRIEIENGTIFDLAAARPEGKSGKLARKLSKMKLLRAAGLFLFAPRNAPPALGGIEDDASRRSGAAETNRENVSYHYDVSNAFYRLFLDDEMVYTCAYFQPDWHDDLDRAQRDKLDMICRKLRLQPGDRFLDIGCGWGALICHAARHYGVYATGVTLSKEQAALATEKAERLGLSERVRVELKDYRALDQEFDKIASIGMFEHVGIDNHRDYFAAIHRLLRPRGLYLHHAISRPAKGDDKAFRKMRAEYKALVRYIFPGGELDHLGMSIANLERTKFEVHDVEGWREHYARTTRLWFERLHANRAAAEAEVGPEKTRMWLLYLAGCSLAFERSAVGIFQTLVSRRAKGPAGLPPSRAHLYAPASPSAAGAGDQGVT</sequence>
<keyword evidence="5" id="KW-0443">Lipid metabolism</keyword>
<dbReference type="CDD" id="cd02440">
    <property type="entry name" value="AdoMet_MTases"/>
    <property type="match status" value="1"/>
</dbReference>
<dbReference type="AlphaFoldDB" id="A0AAU7JDU5"/>
<feature type="region of interest" description="Disordered" evidence="7">
    <location>
        <begin position="442"/>
        <end position="465"/>
    </location>
</feature>
<dbReference type="RefSeq" id="WP_406855392.1">
    <property type="nucleotide sequence ID" value="NZ_CP157484.1"/>
</dbReference>
<feature type="compositionally biased region" description="Low complexity" evidence="7">
    <location>
        <begin position="450"/>
        <end position="459"/>
    </location>
</feature>
<gene>
    <name evidence="8" type="ORF">ABEG18_23105</name>
</gene>
<evidence type="ECO:0000256" key="3">
    <source>
        <dbReference type="ARBA" id="ARBA00022679"/>
    </source>
</evidence>
<proteinExistence type="inferred from homology"/>
<dbReference type="PANTHER" id="PTHR43667:SF1">
    <property type="entry name" value="CYCLOPROPANE-FATTY-ACYL-PHOSPHOLIPID SYNTHASE"/>
    <property type="match status" value="1"/>
</dbReference>
<keyword evidence="2 8" id="KW-0489">Methyltransferase</keyword>
<organism evidence="8">
    <name type="scientific">Alsobacter sp. KACC 23698</name>
    <dbReference type="NCBI Taxonomy" id="3149229"/>
    <lineage>
        <taxon>Bacteria</taxon>
        <taxon>Pseudomonadati</taxon>
        <taxon>Pseudomonadota</taxon>
        <taxon>Alphaproteobacteria</taxon>
        <taxon>Hyphomicrobiales</taxon>
        <taxon>Alsobacteraceae</taxon>
        <taxon>Alsobacter</taxon>
    </lineage>
</organism>
<feature type="active site" evidence="6">
    <location>
        <position position="415"/>
    </location>
</feature>
<accession>A0AAU7JDU5</accession>
<dbReference type="Gene3D" id="3.40.50.150">
    <property type="entry name" value="Vaccinia Virus protein VP39"/>
    <property type="match status" value="1"/>
</dbReference>
<comment type="similarity">
    <text evidence="1">Belongs to the CFA/CMAS family.</text>
</comment>
<dbReference type="GO" id="GO:0008168">
    <property type="term" value="F:methyltransferase activity"/>
    <property type="evidence" value="ECO:0007669"/>
    <property type="project" value="UniProtKB-KW"/>
</dbReference>
<dbReference type="PANTHER" id="PTHR43667">
    <property type="entry name" value="CYCLOPROPANE-FATTY-ACYL-PHOSPHOLIPID SYNTHASE"/>
    <property type="match status" value="1"/>
</dbReference>
<protein>
    <submittedName>
        <fullName evidence="8">Class I SAM-dependent methyltransferase</fullName>
        <ecNumber evidence="8">2.1.1.-</ecNumber>
    </submittedName>
</protein>
<dbReference type="SUPFAM" id="SSF53335">
    <property type="entry name" value="S-adenosyl-L-methionine-dependent methyltransferases"/>
    <property type="match status" value="1"/>
</dbReference>
<evidence type="ECO:0000256" key="6">
    <source>
        <dbReference type="PIRSR" id="PIRSR003085-1"/>
    </source>
</evidence>
<evidence type="ECO:0000313" key="8">
    <source>
        <dbReference type="EMBL" id="XBO38552.1"/>
    </source>
</evidence>
<evidence type="ECO:0000256" key="7">
    <source>
        <dbReference type="SAM" id="MobiDB-lite"/>
    </source>
</evidence>
<dbReference type="EC" id="2.1.1.-" evidence="8"/>
<dbReference type="Pfam" id="PF02353">
    <property type="entry name" value="CMAS"/>
    <property type="match status" value="1"/>
</dbReference>